<name>M1YWJ2_NITG3</name>
<accession>M1YWJ2</accession>
<keyword evidence="2" id="KW-1185">Reference proteome</keyword>
<sequence>MAIAFCIGRSPRPQVIAVTIGQ</sequence>
<proteinExistence type="predicted"/>
<reference evidence="1 2" key="1">
    <citation type="journal article" date="2013" name="Front. Microbiol.">
        <title>The genome of Nitrospina gracilis illuminates the metabolism and evolution of the major marine nitrite oxidizer.</title>
        <authorList>
            <person name="Luecker S."/>
            <person name="Nowka B."/>
            <person name="Rattei T."/>
            <person name="Spieck E."/>
            <person name="and Daims H."/>
        </authorList>
    </citation>
    <scope>NUCLEOTIDE SEQUENCE [LARGE SCALE GENOMIC DNA]</scope>
    <source>
        <strain evidence="1 2">3/211</strain>
    </source>
</reference>
<protein>
    <submittedName>
        <fullName evidence="1">Uncharacterized protein</fullName>
    </submittedName>
</protein>
<dbReference type="EMBL" id="CAQJ01000023">
    <property type="protein sequence ID" value="CCQ90031.1"/>
    <property type="molecule type" value="Genomic_DNA"/>
</dbReference>
<dbReference type="AlphaFoldDB" id="M1YWJ2"/>
<organism evidence="1 2">
    <name type="scientific">Nitrospina gracilis (strain 3/211)</name>
    <dbReference type="NCBI Taxonomy" id="1266370"/>
    <lineage>
        <taxon>Bacteria</taxon>
        <taxon>Pseudomonadati</taxon>
        <taxon>Nitrospinota/Tectimicrobiota group</taxon>
        <taxon>Nitrospinota</taxon>
        <taxon>Nitrospinia</taxon>
        <taxon>Nitrospinales</taxon>
        <taxon>Nitrospinaceae</taxon>
        <taxon>Nitrospina</taxon>
    </lineage>
</organism>
<evidence type="ECO:0000313" key="1">
    <source>
        <dbReference type="EMBL" id="CCQ90031.1"/>
    </source>
</evidence>
<gene>
    <name evidence="1" type="ORF">NITGR_200013</name>
</gene>
<evidence type="ECO:0000313" key="2">
    <source>
        <dbReference type="Proteomes" id="UP000011704"/>
    </source>
</evidence>
<comment type="caution">
    <text evidence="1">The sequence shown here is derived from an EMBL/GenBank/DDBJ whole genome shotgun (WGS) entry which is preliminary data.</text>
</comment>
<dbReference type="Proteomes" id="UP000011704">
    <property type="component" value="Unassembled WGS sequence"/>
</dbReference>
<dbReference type="HOGENOM" id="CLU_3424842_0_0_0"/>
<dbReference type="InParanoid" id="M1YWJ2"/>